<feature type="compositionally biased region" description="Basic and acidic residues" evidence="1">
    <location>
        <begin position="671"/>
        <end position="680"/>
    </location>
</feature>
<feature type="compositionally biased region" description="Low complexity" evidence="1">
    <location>
        <begin position="699"/>
        <end position="732"/>
    </location>
</feature>
<gene>
    <name evidence="2" type="primary">Cnig_chr_II.g7200</name>
    <name evidence="2" type="ORF">B9Z55_007200</name>
</gene>
<evidence type="ECO:0000313" key="2">
    <source>
        <dbReference type="EMBL" id="PIC48093.1"/>
    </source>
</evidence>
<feature type="compositionally biased region" description="Basic and acidic residues" evidence="1">
    <location>
        <begin position="221"/>
        <end position="232"/>
    </location>
</feature>
<dbReference type="STRING" id="1611254.A0A2G5V8I7"/>
<dbReference type="OrthoDB" id="5904743at2759"/>
<sequence length="864" mass="98795">MNRQIRAEDVEELQLRAQIMELRRNIPELERQQNAPVPRGFEEITAGFYAVEFEQLQIQRTELNNAERRCRDTYPHLWEQIQGGNHEIQGNLNERARRLQHIGVFPPDIRIVPPNPPALEPQNVGENRRGRWEEIQMQYQENGPLERAQIPGIPQLHLHRPPPAIGQFPVAEAQENPDIPHFGAHQDFLEQILARQRQVEAAAHRESQDPGNLIQDIRVENRQDQDEPRQEDQEGPENGNPEEPRQEEDSENQGEPENQPQILLDGRRPAVAAPDVPVVEEPATEEQREVVGPEGPHAAQPGVSLVKMNQQNVDVDVPELRLRARIMDLRRERQRAELNNLERFHRAYYPNRLDQIILAEEVQVLHDNVMEIEMFLDENRRVRRMQRLGELPREIRWNPLNRRRRFRERVRQREEDVLVRVRFFPEFLENRDRADAAPEAHEAPVVEVPGPVDPFVAELRANPNIAPGELEDLEFLAQVPAARIRVQRHVAAINARVARMNAARADLVPAIPVEHRQNQDEPRQEAPEGPENRNPEQPRQEEGPENQEEPYNQPDIQEVLFNPIVIARNLAAVEPQNARVNRRRRREEMEMQHQEMGPPNHDQLHEPPPAIRQFPVAEAQGNADDAPRLVQEFVERILEMDRLERLAQGQAAEMNAVPENWIQVFPVEHGQNQDEPRQENLEGPENQNPEEPPQEEVPENQGEPENQPQILLDGPRPAVVAPDAPVVEGPAPEEQREVVEPEGTHAAQPREPREDEGPENQGGPENQPQILLGGPRPAVSAPEALVVEGIAPEDQKEVGPEGPHAAQPGEQLEGLVEDDGVPHRQNQDEPRQEDQEGPENRNPGEPRQDEGPENPGEPDNQPQN</sequence>
<dbReference type="EMBL" id="PDUG01000002">
    <property type="protein sequence ID" value="PIC48093.1"/>
    <property type="molecule type" value="Genomic_DNA"/>
</dbReference>
<dbReference type="AlphaFoldDB" id="A0A2G5V8I7"/>
<feature type="region of interest" description="Disordered" evidence="1">
    <location>
        <begin position="221"/>
        <end position="301"/>
    </location>
</feature>
<evidence type="ECO:0000313" key="3">
    <source>
        <dbReference type="Proteomes" id="UP000230233"/>
    </source>
</evidence>
<feature type="region of interest" description="Disordered" evidence="1">
    <location>
        <begin position="509"/>
        <end position="551"/>
    </location>
</feature>
<feature type="region of interest" description="Disordered" evidence="1">
    <location>
        <begin position="576"/>
        <end position="607"/>
    </location>
</feature>
<feature type="compositionally biased region" description="Basic and acidic residues" evidence="1">
    <location>
        <begin position="513"/>
        <end position="542"/>
    </location>
</feature>
<feature type="compositionally biased region" description="Basic and acidic residues" evidence="1">
    <location>
        <begin position="733"/>
        <end position="755"/>
    </location>
</feature>
<feature type="compositionally biased region" description="Acidic residues" evidence="1">
    <location>
        <begin position="245"/>
        <end position="254"/>
    </location>
</feature>
<accession>A0A2G5V8I7</accession>
<feature type="compositionally biased region" description="Basic and acidic residues" evidence="1">
    <location>
        <begin position="820"/>
        <end position="850"/>
    </location>
</feature>
<feature type="compositionally biased region" description="Low complexity" evidence="1">
    <location>
        <begin position="269"/>
        <end position="281"/>
    </location>
</feature>
<organism evidence="2 3">
    <name type="scientific">Caenorhabditis nigoni</name>
    <dbReference type="NCBI Taxonomy" id="1611254"/>
    <lineage>
        <taxon>Eukaryota</taxon>
        <taxon>Metazoa</taxon>
        <taxon>Ecdysozoa</taxon>
        <taxon>Nematoda</taxon>
        <taxon>Chromadorea</taxon>
        <taxon>Rhabditida</taxon>
        <taxon>Rhabditina</taxon>
        <taxon>Rhabditomorpha</taxon>
        <taxon>Rhabditoidea</taxon>
        <taxon>Rhabditidae</taxon>
        <taxon>Peloderinae</taxon>
        <taxon>Caenorhabditis</taxon>
    </lineage>
</organism>
<reference evidence="3" key="1">
    <citation type="submission" date="2017-10" db="EMBL/GenBank/DDBJ databases">
        <title>Rapid genome shrinkage in a self-fertile nematode reveals novel sperm competition proteins.</title>
        <authorList>
            <person name="Yin D."/>
            <person name="Schwarz E.M."/>
            <person name="Thomas C.G."/>
            <person name="Felde R.L."/>
            <person name="Korf I.F."/>
            <person name="Cutter A.D."/>
            <person name="Schartner C.M."/>
            <person name="Ralston E.J."/>
            <person name="Meyer B.J."/>
            <person name="Haag E.S."/>
        </authorList>
    </citation>
    <scope>NUCLEOTIDE SEQUENCE [LARGE SCALE GENOMIC DNA]</scope>
    <source>
        <strain evidence="3">JU1422</strain>
    </source>
</reference>
<name>A0A2G5V8I7_9PELO</name>
<comment type="caution">
    <text evidence="2">The sequence shown here is derived from an EMBL/GenBank/DDBJ whole genome shotgun (WGS) entry which is preliminary data.</text>
</comment>
<keyword evidence="3" id="KW-1185">Reference proteome</keyword>
<evidence type="ECO:0000256" key="1">
    <source>
        <dbReference type="SAM" id="MobiDB-lite"/>
    </source>
</evidence>
<protein>
    <submittedName>
        <fullName evidence="2">Uncharacterized protein</fullName>
    </submittedName>
</protein>
<feature type="region of interest" description="Disordered" evidence="1">
    <location>
        <begin position="670"/>
        <end position="864"/>
    </location>
</feature>
<dbReference type="Proteomes" id="UP000230233">
    <property type="component" value="Chromosome II"/>
</dbReference>
<proteinExistence type="predicted"/>